<gene>
    <name evidence="1" type="ORF">AKL21_01085</name>
</gene>
<accession>A0A267HV51</accession>
<keyword evidence="2" id="KW-1185">Reference proteome</keyword>
<dbReference type="EMBL" id="LHUG01000001">
    <property type="protein sequence ID" value="PAB02142.1"/>
    <property type="molecule type" value="Genomic_DNA"/>
</dbReference>
<name>A0A267HV51_9ENTE</name>
<dbReference type="Proteomes" id="UP000216797">
    <property type="component" value="Unassembled WGS sequence"/>
</dbReference>
<comment type="caution">
    <text evidence="1">The sequence shown here is derived from an EMBL/GenBank/DDBJ whole genome shotgun (WGS) entry which is preliminary data.</text>
</comment>
<reference evidence="1 2" key="1">
    <citation type="submission" date="2015-08" db="EMBL/GenBank/DDBJ databases">
        <title>Enterococcus genome sequence.</title>
        <authorList>
            <person name="Acedo J.Z."/>
            <person name="Vederas J.C."/>
        </authorList>
    </citation>
    <scope>NUCLEOTIDE SEQUENCE [LARGE SCALE GENOMIC DNA]</scope>
    <source>
        <strain evidence="1 2">49</strain>
    </source>
</reference>
<dbReference type="AlphaFoldDB" id="A0A267HV51"/>
<evidence type="ECO:0000313" key="1">
    <source>
        <dbReference type="EMBL" id="PAB02142.1"/>
    </source>
</evidence>
<protein>
    <submittedName>
        <fullName evidence="1">Uncharacterized protein</fullName>
    </submittedName>
</protein>
<evidence type="ECO:0000313" key="2">
    <source>
        <dbReference type="Proteomes" id="UP000216797"/>
    </source>
</evidence>
<proteinExistence type="predicted"/>
<sequence>MHLAKVVRKKTDGKFLLIEVKVTFKRRFTIIKMRCDKTFVTPHTLLIIKKNRANYGYFSK</sequence>
<organism evidence="1 2">
    <name type="scientific">Enterococcus canintestini</name>
    <dbReference type="NCBI Taxonomy" id="317010"/>
    <lineage>
        <taxon>Bacteria</taxon>
        <taxon>Bacillati</taxon>
        <taxon>Bacillota</taxon>
        <taxon>Bacilli</taxon>
        <taxon>Lactobacillales</taxon>
        <taxon>Enterococcaceae</taxon>
        <taxon>Enterococcus</taxon>
    </lineage>
</organism>